<comment type="caution">
    <text evidence="1">The sequence shown here is derived from an EMBL/GenBank/DDBJ whole genome shotgun (WGS) entry which is preliminary data.</text>
</comment>
<accession>A0A0F3GML5</accession>
<proteinExistence type="predicted"/>
<keyword evidence="2" id="KW-1185">Reference proteome</keyword>
<dbReference type="Proteomes" id="UP000033423">
    <property type="component" value="Unassembled WGS sequence"/>
</dbReference>
<name>A0A0F3GML5_9BACT</name>
<dbReference type="EMBL" id="LACI01002503">
    <property type="protein sequence ID" value="KJU81913.1"/>
    <property type="molecule type" value="Genomic_DNA"/>
</dbReference>
<dbReference type="AlphaFoldDB" id="A0A0F3GML5"/>
<gene>
    <name evidence="1" type="ORF">MBAV_005894</name>
</gene>
<protein>
    <submittedName>
        <fullName evidence="1">Carbamoylphosphate synthase large subunit short form</fullName>
    </submittedName>
</protein>
<organism evidence="1 2">
    <name type="scientific">Candidatus Magnetobacterium bavaricum</name>
    <dbReference type="NCBI Taxonomy" id="29290"/>
    <lineage>
        <taxon>Bacteria</taxon>
        <taxon>Pseudomonadati</taxon>
        <taxon>Nitrospirota</taxon>
        <taxon>Thermodesulfovibrionia</taxon>
        <taxon>Thermodesulfovibrionales</taxon>
        <taxon>Candidatus Magnetobacteriaceae</taxon>
        <taxon>Candidatus Magnetobacterium</taxon>
    </lineage>
</organism>
<reference evidence="1 2" key="1">
    <citation type="submission" date="2015-02" db="EMBL/GenBank/DDBJ databases">
        <title>Single-cell genomics of uncultivated deep-branching MTB reveals a conserved set of magnetosome genes.</title>
        <authorList>
            <person name="Kolinko S."/>
            <person name="Richter M."/>
            <person name="Glockner F.O."/>
            <person name="Brachmann A."/>
            <person name="Schuler D."/>
        </authorList>
    </citation>
    <scope>NUCLEOTIDE SEQUENCE [LARGE SCALE GENOMIC DNA]</scope>
    <source>
        <strain evidence="1">TM-1</strain>
    </source>
</reference>
<evidence type="ECO:0000313" key="2">
    <source>
        <dbReference type="Proteomes" id="UP000033423"/>
    </source>
</evidence>
<sequence length="171" mass="19583">MEIAPRIAGTMALFRTDGVNFVQLSLFDRMGFDVAVLRNNLDMEIDRALSARFSIKNEYCCVYVDFDDTIIVNGCVNTNIMKFLYQSRNMGKKIVLLSKHRDDIKDSLRKFAISELLFDEIIVLKENKDKSDHIVEMASVFIDDSFAERKAVHDKLHIPVFALDAVESLLL</sequence>
<evidence type="ECO:0000313" key="1">
    <source>
        <dbReference type="EMBL" id="KJU81913.1"/>
    </source>
</evidence>